<accession>A0A1A9I5F1</accession>
<dbReference type="EMBL" id="CP015772">
    <property type="protein sequence ID" value="ANH82898.1"/>
    <property type="molecule type" value="Genomic_DNA"/>
</dbReference>
<gene>
    <name evidence="1" type="ORF">A8C56_19600</name>
</gene>
<evidence type="ECO:0008006" key="3">
    <source>
        <dbReference type="Google" id="ProtNLM"/>
    </source>
</evidence>
<reference evidence="1 2" key="1">
    <citation type="submission" date="2016-05" db="EMBL/GenBank/DDBJ databases">
        <title>Niabella ginsenosidivorans BS26 whole genome sequencing.</title>
        <authorList>
            <person name="Im W.T."/>
            <person name="Siddiqi M.Z."/>
        </authorList>
    </citation>
    <scope>NUCLEOTIDE SEQUENCE [LARGE SCALE GENOMIC DNA]</scope>
    <source>
        <strain evidence="1 2">BS26</strain>
    </source>
</reference>
<dbReference type="KEGG" id="nia:A8C56_19600"/>
<evidence type="ECO:0000313" key="2">
    <source>
        <dbReference type="Proteomes" id="UP000077667"/>
    </source>
</evidence>
<dbReference type="OrthoDB" id="1043955at2"/>
<dbReference type="RefSeq" id="WP_067759843.1">
    <property type="nucleotide sequence ID" value="NZ_CP015772.1"/>
</dbReference>
<name>A0A1A9I5F1_9BACT</name>
<sequence>MHCLPFISLFFLLGSCAPVAYRQLQETGGDVHCIDQFKPAIRRALYQTSADVTGHHLSGILLIKQMPDSATRIVFTNEAGYTFFDFEFDGRGSFTVHSIISKMDKEAVKRTLRKDFELILMNRLNTGAAKVFKKDNETYYAFTEGEDVFYYITDAQCSRLLRMERGNTRKKVLEATRGELKEGIPEFITIRHRNFNFTIDLKKIDDDAE</sequence>
<dbReference type="AlphaFoldDB" id="A0A1A9I5F1"/>
<dbReference type="STRING" id="1176587.A8C56_19600"/>
<keyword evidence="2" id="KW-1185">Reference proteome</keyword>
<dbReference type="Proteomes" id="UP000077667">
    <property type="component" value="Chromosome"/>
</dbReference>
<evidence type="ECO:0000313" key="1">
    <source>
        <dbReference type="EMBL" id="ANH82898.1"/>
    </source>
</evidence>
<organism evidence="1 2">
    <name type="scientific">Niabella ginsenosidivorans</name>
    <dbReference type="NCBI Taxonomy" id="1176587"/>
    <lineage>
        <taxon>Bacteria</taxon>
        <taxon>Pseudomonadati</taxon>
        <taxon>Bacteroidota</taxon>
        <taxon>Chitinophagia</taxon>
        <taxon>Chitinophagales</taxon>
        <taxon>Chitinophagaceae</taxon>
        <taxon>Niabella</taxon>
    </lineage>
</organism>
<protein>
    <recommendedName>
        <fullName evidence="3">DUF4292 domain-containing protein</fullName>
    </recommendedName>
</protein>
<proteinExistence type="predicted"/>